<sequence>MQAHVAITFMAPQSEWPQMTMSVTPSPATAYSTVAVKPPGSGPRRNDVAGITDDEQVARFTLRHEFGHEPAV</sequence>
<reference evidence="2" key="1">
    <citation type="submission" date="2016-01" db="EMBL/GenBank/DDBJ databases">
        <authorList>
            <person name="Peeters C."/>
        </authorList>
    </citation>
    <scope>NUCLEOTIDE SEQUENCE [LARGE SCALE GENOMIC DNA]</scope>
</reference>
<dbReference type="AlphaFoldDB" id="A0A158I785"/>
<keyword evidence="2" id="KW-1185">Reference proteome</keyword>
<evidence type="ECO:0000313" key="1">
    <source>
        <dbReference type="EMBL" id="SAL51961.1"/>
    </source>
</evidence>
<name>A0A158I785_CABCO</name>
<evidence type="ECO:0000313" key="2">
    <source>
        <dbReference type="Proteomes" id="UP000054740"/>
    </source>
</evidence>
<proteinExistence type="predicted"/>
<organism evidence="1 2">
    <name type="scientific">Caballeronia cordobensis</name>
    <name type="common">Burkholderia cordobensis</name>
    <dbReference type="NCBI Taxonomy" id="1353886"/>
    <lineage>
        <taxon>Bacteria</taxon>
        <taxon>Pseudomonadati</taxon>
        <taxon>Pseudomonadota</taxon>
        <taxon>Betaproteobacteria</taxon>
        <taxon>Burkholderiales</taxon>
        <taxon>Burkholderiaceae</taxon>
        <taxon>Caballeronia</taxon>
    </lineage>
</organism>
<accession>A0A158I785</accession>
<dbReference type="EMBL" id="FCNY02000010">
    <property type="protein sequence ID" value="SAL51961.1"/>
    <property type="molecule type" value="Genomic_DNA"/>
</dbReference>
<gene>
    <name evidence="1" type="ORF">AWB70_04275</name>
</gene>
<protein>
    <submittedName>
        <fullName evidence="1">Uncharacterized protein</fullName>
    </submittedName>
</protein>
<dbReference type="Proteomes" id="UP000054740">
    <property type="component" value="Unassembled WGS sequence"/>
</dbReference>